<evidence type="ECO:0000313" key="8">
    <source>
        <dbReference type="EMBL" id="GJN35913.1"/>
    </source>
</evidence>
<keyword evidence="3" id="KW-0808">Transferase</keyword>
<organism evidence="8 9">
    <name type="scientific">Eleusine coracana subsp. coracana</name>
    <dbReference type="NCBI Taxonomy" id="191504"/>
    <lineage>
        <taxon>Eukaryota</taxon>
        <taxon>Viridiplantae</taxon>
        <taxon>Streptophyta</taxon>
        <taxon>Embryophyta</taxon>
        <taxon>Tracheophyta</taxon>
        <taxon>Spermatophyta</taxon>
        <taxon>Magnoliopsida</taxon>
        <taxon>Liliopsida</taxon>
        <taxon>Poales</taxon>
        <taxon>Poaceae</taxon>
        <taxon>PACMAD clade</taxon>
        <taxon>Chloridoideae</taxon>
        <taxon>Cynodonteae</taxon>
        <taxon>Eleusininae</taxon>
        <taxon>Eleusine</taxon>
    </lineage>
</organism>
<comment type="caution">
    <text evidence="8">The sequence shown here is derived from an EMBL/GenBank/DDBJ whole genome shotgun (WGS) entry which is preliminary data.</text>
</comment>
<evidence type="ECO:0000256" key="3">
    <source>
        <dbReference type="ARBA" id="ARBA00022679"/>
    </source>
</evidence>
<proteinExistence type="predicted"/>
<feature type="region of interest" description="Disordered" evidence="6">
    <location>
        <begin position="50"/>
        <end position="87"/>
    </location>
</feature>
<accession>A0AAV5FLY8</accession>
<dbReference type="AlphaFoldDB" id="A0AAV5FLY8"/>
<name>A0AAV5FLY8_ELECO</name>
<keyword evidence="7" id="KW-1133">Transmembrane helix</keyword>
<keyword evidence="7" id="KW-0812">Transmembrane</keyword>
<keyword evidence="9" id="KW-1185">Reference proteome</keyword>
<dbReference type="GO" id="GO:0016020">
    <property type="term" value="C:membrane"/>
    <property type="evidence" value="ECO:0007669"/>
    <property type="project" value="UniProtKB-SubCell"/>
</dbReference>
<comment type="subcellular location">
    <subcellularLocation>
        <location evidence="1">Membrane</location>
        <topology evidence="1">Single-pass type II membrane protein</topology>
    </subcellularLocation>
</comment>
<evidence type="ECO:0000256" key="2">
    <source>
        <dbReference type="ARBA" id="ARBA00022676"/>
    </source>
</evidence>
<dbReference type="InterPro" id="IPR044174">
    <property type="entry name" value="BC10-like"/>
</dbReference>
<evidence type="ECO:0000313" key="9">
    <source>
        <dbReference type="Proteomes" id="UP001054889"/>
    </source>
</evidence>
<sequence>MKPRRFASSRGKRAAALLLLLPLLLVLCLFLTSFLILLLQGSSEPMEAAAAEEEKAAAGGAGGKAEEEGKTVAGGAGRRAAEAQAEVEEAPLPPRNTKVAFLFIARNRLPLDLVWDAFFRGDKEGRFSIYVHSRPGFVLTRATTRSHFFYNRQVNNSVQVDWGEASMILAERVLLSHALKNPLNERFVFVSDSCVPLYNFNYTYDYIMSSSTSFVDSLTVCFCFVILAYIIVKLCYAIHSFADTKAGRYNPRMDPIIPIENWRKGSQWAVLIRKHAEVVVNDEVVLPEFQKHCRRRPLPEFWRDWDRPIPAEAWKAHNCIPDEHYVQTLLAQSGLEEELTRRSVTHSAWDLSSSKDRERRGWHPVTYKVSDATPALIKSIKDIDNIYYETEYRKEWCTSNEKTAPCFLFARKFTRGAGLKLLDSRDLTVDGSYGAVSVAAFAALAGFLYLLKKDTAAEDIRTEVTTQETSREMPEVSKDGCMDDAAIREMFTDKDGNLRWCDYIDYLTFGKTFEKNKVRCQYEEVIDMEVKDEEDGV</sequence>
<dbReference type="EMBL" id="BQKI01000088">
    <property type="protein sequence ID" value="GJN35913.1"/>
    <property type="molecule type" value="Genomic_DNA"/>
</dbReference>
<keyword evidence="2" id="KW-0328">Glycosyltransferase</keyword>
<evidence type="ECO:0000256" key="6">
    <source>
        <dbReference type="SAM" id="MobiDB-lite"/>
    </source>
</evidence>
<reference evidence="8" key="1">
    <citation type="journal article" date="2018" name="DNA Res.">
        <title>Multiple hybrid de novo genome assembly of finger millet, an orphan allotetraploid crop.</title>
        <authorList>
            <person name="Hatakeyama M."/>
            <person name="Aluri S."/>
            <person name="Balachadran M.T."/>
            <person name="Sivarajan S.R."/>
            <person name="Patrignani A."/>
            <person name="Gruter S."/>
            <person name="Poveda L."/>
            <person name="Shimizu-Inatsugi R."/>
            <person name="Baeten J."/>
            <person name="Francoijs K.J."/>
            <person name="Nataraja K.N."/>
            <person name="Reddy Y.A.N."/>
            <person name="Phadnis S."/>
            <person name="Ravikumar R.L."/>
            <person name="Schlapbach R."/>
            <person name="Sreeman S.M."/>
            <person name="Shimizu K.K."/>
        </authorList>
    </citation>
    <scope>NUCLEOTIDE SEQUENCE</scope>
</reference>
<evidence type="ECO:0000256" key="5">
    <source>
        <dbReference type="ARBA" id="ARBA00023180"/>
    </source>
</evidence>
<evidence type="ECO:0000256" key="7">
    <source>
        <dbReference type="SAM" id="Phobius"/>
    </source>
</evidence>
<reference evidence="8" key="2">
    <citation type="submission" date="2021-12" db="EMBL/GenBank/DDBJ databases">
        <title>Resequencing data analysis of finger millet.</title>
        <authorList>
            <person name="Hatakeyama M."/>
            <person name="Aluri S."/>
            <person name="Balachadran M.T."/>
            <person name="Sivarajan S.R."/>
            <person name="Poveda L."/>
            <person name="Shimizu-Inatsugi R."/>
            <person name="Schlapbach R."/>
            <person name="Sreeman S.M."/>
            <person name="Shimizu K.K."/>
        </authorList>
    </citation>
    <scope>NUCLEOTIDE SEQUENCE</scope>
</reference>
<evidence type="ECO:0000256" key="4">
    <source>
        <dbReference type="ARBA" id="ARBA00023136"/>
    </source>
</evidence>
<gene>
    <name evidence="8" type="primary">gb24728</name>
    <name evidence="8" type="ORF">PR202_gb24728</name>
</gene>
<evidence type="ECO:0000256" key="1">
    <source>
        <dbReference type="ARBA" id="ARBA00004606"/>
    </source>
</evidence>
<keyword evidence="4 7" id="KW-0472">Membrane</keyword>
<dbReference type="PANTHER" id="PTHR31042:SF2">
    <property type="entry name" value="GLYCOSYLTRANSFERASE BC10"/>
    <property type="match status" value="1"/>
</dbReference>
<protein>
    <submittedName>
        <fullName evidence="8">Uncharacterized protein</fullName>
    </submittedName>
</protein>
<keyword evidence="5" id="KW-0325">Glycoprotein</keyword>
<dbReference type="PANTHER" id="PTHR31042">
    <property type="entry name" value="CORE-2/I-BRANCHING BETA-1,6-N-ACETYLGLUCOSAMINYLTRANSFERASE FAMILY PROTEIN-RELATED"/>
    <property type="match status" value="1"/>
</dbReference>
<dbReference type="GO" id="GO:0016757">
    <property type="term" value="F:glycosyltransferase activity"/>
    <property type="evidence" value="ECO:0007669"/>
    <property type="project" value="UniProtKB-KW"/>
</dbReference>
<dbReference type="Pfam" id="PF02485">
    <property type="entry name" value="Branch"/>
    <property type="match status" value="2"/>
</dbReference>
<feature type="transmembrane region" description="Helical" evidence="7">
    <location>
        <begin position="431"/>
        <end position="451"/>
    </location>
</feature>
<dbReference type="InterPro" id="IPR003406">
    <property type="entry name" value="Glyco_trans_14"/>
</dbReference>
<dbReference type="Proteomes" id="UP001054889">
    <property type="component" value="Unassembled WGS sequence"/>
</dbReference>